<name>A0A658IC12_SALNE</name>
<dbReference type="GO" id="GO:0034220">
    <property type="term" value="P:monoatomic ion transmembrane transport"/>
    <property type="evidence" value="ECO:0007669"/>
    <property type="project" value="InterPro"/>
</dbReference>
<reference evidence="1" key="1">
    <citation type="submission" date="2018-08" db="EMBL/GenBank/DDBJ databases">
        <title>Whole genome sequencing of Salmonella enterica serotype newport.</title>
        <authorList>
            <person name="Bell R."/>
        </authorList>
    </citation>
    <scope>NUCLEOTIDE SEQUENCE [LARGE SCALE GENOMIC DNA]</scope>
    <source>
        <strain evidence="1">CFSAN000835</strain>
    </source>
</reference>
<proteinExistence type="predicted"/>
<dbReference type="GO" id="GO:0009279">
    <property type="term" value="C:cell outer membrane"/>
    <property type="evidence" value="ECO:0007669"/>
    <property type="project" value="InterPro"/>
</dbReference>
<dbReference type="Gene3D" id="2.40.160.10">
    <property type="entry name" value="Porin"/>
    <property type="match status" value="1"/>
</dbReference>
<evidence type="ECO:0000313" key="1">
    <source>
        <dbReference type="EMBL" id="RIQ16100.1"/>
    </source>
</evidence>
<dbReference type="SUPFAM" id="SSF56935">
    <property type="entry name" value="Porins"/>
    <property type="match status" value="1"/>
</dbReference>
<dbReference type="InterPro" id="IPR023614">
    <property type="entry name" value="Porin_dom_sf"/>
</dbReference>
<accession>A0A658IC12</accession>
<feature type="non-terminal residue" evidence="1">
    <location>
        <position position="1"/>
    </location>
</feature>
<dbReference type="Pfam" id="PF00267">
    <property type="entry name" value="Porin_1"/>
    <property type="match status" value="1"/>
</dbReference>
<gene>
    <name evidence="1" type="ORF">DLN06_26660</name>
</gene>
<dbReference type="InterPro" id="IPR001702">
    <property type="entry name" value="Porin_Gram-ve"/>
</dbReference>
<dbReference type="Proteomes" id="UP000839534">
    <property type="component" value="Unassembled WGS sequence"/>
</dbReference>
<dbReference type="RefSeq" id="WP_182779928.1">
    <property type="nucleotide sequence ID" value="NZ_QWJV01000255.1"/>
</dbReference>
<comment type="caution">
    <text evidence="1">The sequence shown here is derived from an EMBL/GenBank/DDBJ whole genome shotgun (WGS) entry which is preliminary data.</text>
</comment>
<sequence length="38" mass="4283">FNKNMSAYIDYKINLLKDDNPAGLSTENIVATGLVYEF</sequence>
<organism evidence="1">
    <name type="scientific">Salmonella enterica subsp. enterica serovar Newport str. CFSAN000835</name>
    <dbReference type="NCBI Taxonomy" id="1299174"/>
    <lineage>
        <taxon>Bacteria</taxon>
        <taxon>Pseudomonadati</taxon>
        <taxon>Pseudomonadota</taxon>
        <taxon>Gammaproteobacteria</taxon>
        <taxon>Enterobacterales</taxon>
        <taxon>Enterobacteriaceae</taxon>
        <taxon>Salmonella</taxon>
    </lineage>
</organism>
<dbReference type="GO" id="GO:0015288">
    <property type="term" value="F:porin activity"/>
    <property type="evidence" value="ECO:0007669"/>
    <property type="project" value="InterPro"/>
</dbReference>
<protein>
    <submittedName>
        <fullName evidence="1">Phosphoporin PhoE</fullName>
    </submittedName>
</protein>
<dbReference type="AlphaFoldDB" id="A0A658IC12"/>
<dbReference type="EMBL" id="QWJV01000255">
    <property type="protein sequence ID" value="RIQ16100.1"/>
    <property type="molecule type" value="Genomic_DNA"/>
</dbReference>